<dbReference type="AlphaFoldDB" id="A0A5B8CPZ9"/>
<dbReference type="PROSITE" id="PS50801">
    <property type="entry name" value="STAS"/>
    <property type="match status" value="1"/>
</dbReference>
<proteinExistence type="predicted"/>
<dbReference type="SUPFAM" id="SSF52091">
    <property type="entry name" value="SpoIIaa-like"/>
    <property type="match status" value="1"/>
</dbReference>
<reference evidence="3" key="1">
    <citation type="journal article" date="2019" name="ISME J.">
        <title>Evolution in action: habitat transition from sediment to the pelagial leads to genome streamlining in Methylophilaceae.</title>
        <authorList>
            <person name="Salcher M."/>
            <person name="Schaefle D."/>
            <person name="Kaspar M."/>
            <person name="Neuenschwander S.M."/>
            <person name="Ghai R."/>
        </authorList>
    </citation>
    <scope>NUCLEOTIDE SEQUENCE [LARGE SCALE GENOMIC DNA]</scope>
    <source>
        <strain evidence="3">MMS-M-51</strain>
    </source>
</reference>
<gene>
    <name evidence="2" type="ORF">FIU01_01465</name>
</gene>
<dbReference type="InterPro" id="IPR002645">
    <property type="entry name" value="STAS_dom"/>
</dbReference>
<evidence type="ECO:0000259" key="1">
    <source>
        <dbReference type="PROSITE" id="PS50801"/>
    </source>
</evidence>
<dbReference type="Pfam" id="PF13466">
    <property type="entry name" value="STAS_2"/>
    <property type="match status" value="1"/>
</dbReference>
<name>A0A5B8CPZ9_9PROT</name>
<dbReference type="Gene3D" id="3.30.750.24">
    <property type="entry name" value="STAS domain"/>
    <property type="match status" value="1"/>
</dbReference>
<dbReference type="KEGG" id="mmec:FIU01_01465"/>
<evidence type="ECO:0000313" key="2">
    <source>
        <dbReference type="EMBL" id="QDC43318.1"/>
    </source>
</evidence>
<feature type="domain" description="STAS" evidence="1">
    <location>
        <begin position="20"/>
        <end position="106"/>
    </location>
</feature>
<evidence type="ECO:0000313" key="3">
    <source>
        <dbReference type="Proteomes" id="UP000311008"/>
    </source>
</evidence>
<organism evidence="2 3">
    <name type="scientific">Methylophilus medardicus</name>
    <dbReference type="NCBI Taxonomy" id="2588534"/>
    <lineage>
        <taxon>Bacteria</taxon>
        <taxon>Pseudomonadati</taxon>
        <taxon>Pseudomonadota</taxon>
        <taxon>Betaproteobacteria</taxon>
        <taxon>Nitrosomonadales</taxon>
        <taxon>Methylophilaceae</taxon>
        <taxon>Methylophilus</taxon>
    </lineage>
</organism>
<keyword evidence="3" id="KW-1185">Reference proteome</keyword>
<dbReference type="EMBL" id="CP040946">
    <property type="protein sequence ID" value="QDC43318.1"/>
    <property type="molecule type" value="Genomic_DNA"/>
</dbReference>
<dbReference type="OrthoDB" id="8563468at2"/>
<protein>
    <submittedName>
        <fullName evidence="2">STAS domain-containing protein</fullName>
    </submittedName>
</protein>
<sequence>MYSKDAEKFVAQITQQQNTLSFSGNLLITNISETLTHLQTLKLESPLTLDFTKVVAVDTVAVSLILEIQRQLNHQHTEPGAMSVIGVPENLRSLMQLYGVDGFLLN</sequence>
<dbReference type="InterPro" id="IPR058548">
    <property type="entry name" value="MlaB-like_STAS"/>
</dbReference>
<dbReference type="Proteomes" id="UP000311008">
    <property type="component" value="Chromosome"/>
</dbReference>
<dbReference type="InterPro" id="IPR036513">
    <property type="entry name" value="STAS_dom_sf"/>
</dbReference>
<accession>A0A5B8CPZ9</accession>